<organism evidence="1 2">
    <name type="scientific">Senna tora</name>
    <dbReference type="NCBI Taxonomy" id="362788"/>
    <lineage>
        <taxon>Eukaryota</taxon>
        <taxon>Viridiplantae</taxon>
        <taxon>Streptophyta</taxon>
        <taxon>Embryophyta</taxon>
        <taxon>Tracheophyta</taxon>
        <taxon>Spermatophyta</taxon>
        <taxon>Magnoliopsida</taxon>
        <taxon>eudicotyledons</taxon>
        <taxon>Gunneridae</taxon>
        <taxon>Pentapetalae</taxon>
        <taxon>rosids</taxon>
        <taxon>fabids</taxon>
        <taxon>Fabales</taxon>
        <taxon>Fabaceae</taxon>
        <taxon>Caesalpinioideae</taxon>
        <taxon>Cassia clade</taxon>
        <taxon>Senna</taxon>
    </lineage>
</organism>
<keyword evidence="2" id="KW-1185">Reference proteome</keyword>
<protein>
    <submittedName>
        <fullName evidence="1">Uncharacterized protein</fullName>
    </submittedName>
</protein>
<proteinExistence type="predicted"/>
<name>A0A834T7E6_9FABA</name>
<sequence length="37" mass="4074">MPVQATVEVSSDWAELWSTGGPFIEDMAMAIVVQDFD</sequence>
<gene>
    <name evidence="1" type="ORF">G2W53_030419</name>
</gene>
<evidence type="ECO:0000313" key="1">
    <source>
        <dbReference type="EMBL" id="KAF7816450.1"/>
    </source>
</evidence>
<reference evidence="1" key="1">
    <citation type="submission" date="2020-09" db="EMBL/GenBank/DDBJ databases">
        <title>Genome-Enabled Discovery of Anthraquinone Biosynthesis in Senna tora.</title>
        <authorList>
            <person name="Kang S.-H."/>
            <person name="Pandey R.P."/>
            <person name="Lee C.-M."/>
            <person name="Sim J.-S."/>
            <person name="Jeong J.-T."/>
            <person name="Choi B.-S."/>
            <person name="Jung M."/>
            <person name="Ginzburg D."/>
            <person name="Zhao K."/>
            <person name="Won S.Y."/>
            <person name="Oh T.-J."/>
            <person name="Yu Y."/>
            <person name="Kim N.-H."/>
            <person name="Lee O.R."/>
            <person name="Lee T.-H."/>
            <person name="Bashyal P."/>
            <person name="Kim T.-S."/>
            <person name="Lee W.-H."/>
            <person name="Kawkins C."/>
            <person name="Kim C.-K."/>
            <person name="Kim J.S."/>
            <person name="Ahn B.O."/>
            <person name="Rhee S.Y."/>
            <person name="Sohng J.K."/>
        </authorList>
    </citation>
    <scope>NUCLEOTIDE SEQUENCE</scope>
    <source>
        <tissue evidence="1">Leaf</tissue>
    </source>
</reference>
<dbReference type="EMBL" id="JAAIUW010000009">
    <property type="protein sequence ID" value="KAF7816450.1"/>
    <property type="molecule type" value="Genomic_DNA"/>
</dbReference>
<dbReference type="Proteomes" id="UP000634136">
    <property type="component" value="Unassembled WGS sequence"/>
</dbReference>
<evidence type="ECO:0000313" key="2">
    <source>
        <dbReference type="Proteomes" id="UP000634136"/>
    </source>
</evidence>
<comment type="caution">
    <text evidence="1">The sequence shown here is derived from an EMBL/GenBank/DDBJ whole genome shotgun (WGS) entry which is preliminary data.</text>
</comment>
<dbReference type="AlphaFoldDB" id="A0A834T7E6"/>
<accession>A0A834T7E6</accession>